<gene>
    <name evidence="2" type="ORF">WKW80_34455</name>
</gene>
<comment type="caution">
    <text evidence="2">The sequence shown here is derived from an EMBL/GenBank/DDBJ whole genome shotgun (WGS) entry which is preliminary data.</text>
</comment>
<dbReference type="Proteomes" id="UP001363010">
    <property type="component" value="Unassembled WGS sequence"/>
</dbReference>
<reference evidence="2 3" key="1">
    <citation type="submission" date="2024-03" db="EMBL/GenBank/DDBJ databases">
        <title>Novel species of the genus Variovorax.</title>
        <authorList>
            <person name="Liu Q."/>
            <person name="Xin Y.-H."/>
        </authorList>
    </citation>
    <scope>NUCLEOTIDE SEQUENCE [LARGE SCALE GENOMIC DNA]</scope>
    <source>
        <strain evidence="2 3">KACC 18501</strain>
    </source>
</reference>
<sequence>MPEQKKPMPLSGYTILDLSVMTAGPVGTMLLGDLGADVIKVEEPARGDLARDLGNQFVNGESVQFMSQNRNKRSLRLDLKSAQGKAVFLRLAKTADVIVENFRPGTVDRLGIGYDAVRAINPQIIYASASAFGQSGPYAAWPANDPIVQAVAGLMDMTGEAGGLPVRLGAPLPDFGAAAMMALGITTALLHRQRTGEGQRIDTSLLGAALFSTIPRDGETIRSGKAPSRLGSGHPTMVPYRNYEGSDGKYFFAACFTEKFWTNLCRVLDRTDLLSDPRFINNTQRTANRHLIDAILEDIFATQPAAHWVKTLSKADVPCAAVQDYHTALTTDPQIRHTGAVLHLEHPVAGPMTNLANPLNLHGTPVQMRRPPPVLGQHSEEVLREHGFSGSEIDALLSKGVVKGSRMDDVDQDLVAPAVAG</sequence>
<protein>
    <submittedName>
        <fullName evidence="2">CoA transferase</fullName>
        <ecNumber evidence="2">2.8.3.-</ecNumber>
    </submittedName>
</protein>
<keyword evidence="1 2" id="KW-0808">Transferase</keyword>
<name>A0ABU8WAR6_9BURK</name>
<dbReference type="RefSeq" id="WP_340368071.1">
    <property type="nucleotide sequence ID" value="NZ_JBBKZV010000049.1"/>
</dbReference>
<dbReference type="InterPro" id="IPR050483">
    <property type="entry name" value="CoA-transferase_III_domain"/>
</dbReference>
<dbReference type="InterPro" id="IPR003673">
    <property type="entry name" value="CoA-Trfase_fam_III"/>
</dbReference>
<keyword evidence="3" id="KW-1185">Reference proteome</keyword>
<dbReference type="PANTHER" id="PTHR48207:SF3">
    <property type="entry name" value="SUCCINATE--HYDROXYMETHYLGLUTARATE COA-TRANSFERASE"/>
    <property type="match status" value="1"/>
</dbReference>
<proteinExistence type="predicted"/>
<dbReference type="EMBL" id="JBBKZV010000049">
    <property type="protein sequence ID" value="MEJ8827040.1"/>
    <property type="molecule type" value="Genomic_DNA"/>
</dbReference>
<dbReference type="PANTHER" id="PTHR48207">
    <property type="entry name" value="SUCCINATE--HYDROXYMETHYLGLUTARATE COA-TRANSFERASE"/>
    <property type="match status" value="1"/>
</dbReference>
<evidence type="ECO:0000313" key="3">
    <source>
        <dbReference type="Proteomes" id="UP001363010"/>
    </source>
</evidence>
<organism evidence="2 3">
    <name type="scientific">Variovorax humicola</name>
    <dbReference type="NCBI Taxonomy" id="1769758"/>
    <lineage>
        <taxon>Bacteria</taxon>
        <taxon>Pseudomonadati</taxon>
        <taxon>Pseudomonadota</taxon>
        <taxon>Betaproteobacteria</taxon>
        <taxon>Burkholderiales</taxon>
        <taxon>Comamonadaceae</taxon>
        <taxon>Variovorax</taxon>
    </lineage>
</organism>
<dbReference type="GO" id="GO:0016740">
    <property type="term" value="F:transferase activity"/>
    <property type="evidence" value="ECO:0007669"/>
    <property type="project" value="UniProtKB-KW"/>
</dbReference>
<dbReference type="EC" id="2.8.3.-" evidence="2"/>
<dbReference type="Gene3D" id="3.40.50.10540">
    <property type="entry name" value="Crotonobetainyl-coa:carnitine coa-transferase, domain 1"/>
    <property type="match status" value="1"/>
</dbReference>
<dbReference type="InterPro" id="IPR044855">
    <property type="entry name" value="CoA-Trfase_III_dom3_sf"/>
</dbReference>
<evidence type="ECO:0000313" key="2">
    <source>
        <dbReference type="EMBL" id="MEJ8827040.1"/>
    </source>
</evidence>
<dbReference type="InterPro" id="IPR023606">
    <property type="entry name" value="CoA-Trfase_III_dom_1_sf"/>
</dbReference>
<accession>A0ABU8WAR6</accession>
<dbReference type="Pfam" id="PF02515">
    <property type="entry name" value="CoA_transf_3"/>
    <property type="match status" value="1"/>
</dbReference>
<dbReference type="SUPFAM" id="SSF89796">
    <property type="entry name" value="CoA-transferase family III (CaiB/BaiF)"/>
    <property type="match status" value="1"/>
</dbReference>
<evidence type="ECO:0000256" key="1">
    <source>
        <dbReference type="ARBA" id="ARBA00022679"/>
    </source>
</evidence>
<dbReference type="Gene3D" id="3.30.1540.10">
    <property type="entry name" value="formyl-coa transferase, domain 3"/>
    <property type="match status" value="1"/>
</dbReference>